<dbReference type="Pfam" id="PF18962">
    <property type="entry name" value="Por_Secre_tail"/>
    <property type="match status" value="1"/>
</dbReference>
<keyword evidence="5" id="KW-1185">Reference proteome</keyword>
<dbReference type="AlphaFoldDB" id="A0A243WC15"/>
<comment type="caution">
    <text evidence="4">The sequence shown here is derived from an EMBL/GenBank/DDBJ whole genome shotgun (WGS) entry which is preliminary data.</text>
</comment>
<accession>A0A243WC15</accession>
<feature type="domain" description="SbsA Ig-like" evidence="2">
    <location>
        <begin position="1"/>
        <end position="96"/>
    </location>
</feature>
<keyword evidence="1" id="KW-0732">Signal</keyword>
<dbReference type="Gene3D" id="2.30.30.100">
    <property type="match status" value="3"/>
</dbReference>
<reference evidence="4 5" key="1">
    <citation type="submission" date="2017-01" db="EMBL/GenBank/DDBJ databases">
        <title>A new Hymenobacter.</title>
        <authorList>
            <person name="Liang Y."/>
            <person name="Feng F."/>
        </authorList>
    </citation>
    <scope>NUCLEOTIDE SEQUENCE [LARGE SCALE GENOMIC DNA]</scope>
    <source>
        <strain evidence="4">MIMBbqt21</strain>
    </source>
</reference>
<dbReference type="InterPro" id="IPR032812">
    <property type="entry name" value="SbsA_Ig"/>
</dbReference>
<gene>
    <name evidence="4" type="ORF">BXP70_16645</name>
</gene>
<dbReference type="Pfam" id="PF13205">
    <property type="entry name" value="Big_5"/>
    <property type="match status" value="1"/>
</dbReference>
<evidence type="ECO:0000313" key="5">
    <source>
        <dbReference type="Proteomes" id="UP000194873"/>
    </source>
</evidence>
<dbReference type="SUPFAM" id="SSF69318">
    <property type="entry name" value="Integrin alpha N-terminal domain"/>
    <property type="match status" value="1"/>
</dbReference>
<proteinExistence type="predicted"/>
<dbReference type="NCBIfam" id="TIGR04183">
    <property type="entry name" value="Por_Secre_tail"/>
    <property type="match status" value="1"/>
</dbReference>
<evidence type="ECO:0008006" key="6">
    <source>
        <dbReference type="Google" id="ProtNLM"/>
    </source>
</evidence>
<feature type="domain" description="Secretion system C-terminal sorting" evidence="3">
    <location>
        <begin position="466"/>
        <end position="543"/>
    </location>
</feature>
<dbReference type="InterPro" id="IPR026444">
    <property type="entry name" value="Secre_tail"/>
</dbReference>
<dbReference type="Pfam" id="PF13517">
    <property type="entry name" value="FG-GAP_3"/>
    <property type="match status" value="3"/>
</dbReference>
<name>A0A243WC15_9BACT</name>
<sequence length="545" mass="56642">MSPARNARAVSVTTAITATFSQALRPLGSQQGPILQAFSSQASRAKSSITCTGNTLKYTPSSSFKPGETIFATITTAAQSSSGEHLAAPQVFQFTTATSPSTGTFGGGSDPVVGDNATSVTLGDLDGDGDLDMLTANYNTDGTVSVRLNDGRGNFTGKQEVKVGYGPYQVVLSDVDNDGDLDLLTANANTVVSTVSVRLNNGKGTFGGAQEVKTGENPHALALADVDGDGDLDLLVANYVDSSSNYTSSTVSVRLNNGTGEFASQGQEVMVGTRPMGVAAGDLDNDGDIDFVTVNSNITTASVRLNNGRGIFGGGQEVNVGVSPHAVKLGDIDGDGDLDLVTGDLNTNTVSIRFNNGSGSFSDGQTVTLSTGARSIALGDVDGDGDLDLLAATYTGNKVEVHMNNGTGAFTNKQEVSVGEGPYSLALGDVDGDGDLDFATVNNTSKTVSVRLNQNDNKRLAEEVSIYPNPAHLKAQMILPARLGNQALHMRIINVVGQTMIERDLTVEQLMMPSGLVLKSLANGVYYVCLDTSEGRVIKRVVVEK</sequence>
<dbReference type="Gene3D" id="2.130.10.130">
    <property type="entry name" value="Integrin alpha, N-terminal"/>
    <property type="match status" value="1"/>
</dbReference>
<dbReference type="InterPro" id="IPR013517">
    <property type="entry name" value="FG-GAP"/>
</dbReference>
<evidence type="ECO:0000256" key="1">
    <source>
        <dbReference type="ARBA" id="ARBA00022729"/>
    </source>
</evidence>
<dbReference type="PANTHER" id="PTHR46580:SF2">
    <property type="entry name" value="MAM DOMAIN-CONTAINING PROTEIN"/>
    <property type="match status" value="1"/>
</dbReference>
<dbReference type="PANTHER" id="PTHR46580">
    <property type="entry name" value="SENSOR KINASE-RELATED"/>
    <property type="match status" value="1"/>
</dbReference>
<dbReference type="Proteomes" id="UP000194873">
    <property type="component" value="Unassembled WGS sequence"/>
</dbReference>
<dbReference type="InterPro" id="IPR028994">
    <property type="entry name" value="Integrin_alpha_N"/>
</dbReference>
<dbReference type="EMBL" id="MTSE01000008">
    <property type="protein sequence ID" value="OUJ72926.1"/>
    <property type="molecule type" value="Genomic_DNA"/>
</dbReference>
<organism evidence="4 5">
    <name type="scientific">Hymenobacter crusticola</name>
    <dbReference type="NCBI Taxonomy" id="1770526"/>
    <lineage>
        <taxon>Bacteria</taxon>
        <taxon>Pseudomonadati</taxon>
        <taxon>Bacteroidota</taxon>
        <taxon>Cytophagia</taxon>
        <taxon>Cytophagales</taxon>
        <taxon>Hymenobacteraceae</taxon>
        <taxon>Hymenobacter</taxon>
    </lineage>
</organism>
<evidence type="ECO:0000259" key="2">
    <source>
        <dbReference type="Pfam" id="PF13205"/>
    </source>
</evidence>
<protein>
    <recommendedName>
        <fullName evidence="6">SbsA Ig-like domain-containing protein</fullName>
    </recommendedName>
</protein>
<evidence type="ECO:0000313" key="4">
    <source>
        <dbReference type="EMBL" id="OUJ72926.1"/>
    </source>
</evidence>
<evidence type="ECO:0000259" key="3">
    <source>
        <dbReference type="Pfam" id="PF18962"/>
    </source>
</evidence>